<sequence>MGYTDSTGSHDLNMRLSQQRADSVASSLITQGVELARRWAAA</sequence>
<comment type="caution">
    <text evidence="3">The sequence shown here is derived from an EMBL/GenBank/DDBJ whole genome shotgun (WGS) entry which is preliminary data.</text>
</comment>
<dbReference type="EMBL" id="AFCW01002041">
    <property type="protein sequence ID" value="EHC98485.1"/>
    <property type="molecule type" value="Genomic_DNA"/>
</dbReference>
<accession>G5S2H0</accession>
<keyword evidence="1" id="KW-0472">Membrane</keyword>
<dbReference type="InterPro" id="IPR036737">
    <property type="entry name" value="OmpA-like_sf"/>
</dbReference>
<dbReference type="GO" id="GO:0016020">
    <property type="term" value="C:membrane"/>
    <property type="evidence" value="ECO:0007669"/>
    <property type="project" value="UniProtKB-UniRule"/>
</dbReference>
<evidence type="ECO:0000313" key="3">
    <source>
        <dbReference type="EMBL" id="EHC98485.1"/>
    </source>
</evidence>
<dbReference type="InterPro" id="IPR006665">
    <property type="entry name" value="OmpA-like"/>
</dbReference>
<protein>
    <recommendedName>
        <fullName evidence="2">OmpA-like domain-containing protein</fullName>
    </recommendedName>
</protein>
<dbReference type="Gene3D" id="3.30.1330.60">
    <property type="entry name" value="OmpA-like domain"/>
    <property type="match status" value="1"/>
</dbReference>
<dbReference type="AlphaFoldDB" id="G5S2H0"/>
<dbReference type="SUPFAM" id="SSF103088">
    <property type="entry name" value="OmpA-like"/>
    <property type="match status" value="1"/>
</dbReference>
<dbReference type="Pfam" id="PF00691">
    <property type="entry name" value="OmpA"/>
    <property type="match status" value="1"/>
</dbReference>
<dbReference type="Proteomes" id="UP000004776">
    <property type="component" value="Unassembled WGS sequence"/>
</dbReference>
<feature type="domain" description="OmpA-like" evidence="2">
    <location>
        <begin position="1"/>
        <end position="42"/>
    </location>
</feature>
<feature type="non-terminal residue" evidence="3">
    <location>
        <position position="42"/>
    </location>
</feature>
<dbReference type="PROSITE" id="PS51123">
    <property type="entry name" value="OMPA_2"/>
    <property type="match status" value="1"/>
</dbReference>
<gene>
    <name evidence="3" type="ORF">LTSEURB_5500</name>
</gene>
<proteinExistence type="predicted"/>
<evidence type="ECO:0000259" key="2">
    <source>
        <dbReference type="PROSITE" id="PS51123"/>
    </source>
</evidence>
<evidence type="ECO:0000256" key="1">
    <source>
        <dbReference type="PROSITE-ProRule" id="PRU00473"/>
    </source>
</evidence>
<organism evidence="3 4">
    <name type="scientific">Salmonella enterica subsp. enterica serovar Urbana str. R8-2977</name>
    <dbReference type="NCBI Taxonomy" id="913084"/>
    <lineage>
        <taxon>Bacteria</taxon>
        <taxon>Pseudomonadati</taxon>
        <taxon>Pseudomonadota</taxon>
        <taxon>Gammaproteobacteria</taxon>
        <taxon>Enterobacterales</taxon>
        <taxon>Enterobacteriaceae</taxon>
        <taxon>Salmonella</taxon>
    </lineage>
</organism>
<reference evidence="3 4" key="1">
    <citation type="journal article" date="2011" name="BMC Genomics">
        <title>Genome sequencing reveals diversification of virulence factor content and possible host adaptation in distinct subpopulations of Salmonella enterica.</title>
        <authorList>
            <person name="den Bakker H.C."/>
            <person name="Moreno Switt A.I."/>
            <person name="Govoni G."/>
            <person name="Cummings C.A."/>
            <person name="Ranieri M.L."/>
            <person name="Degoricija L."/>
            <person name="Hoelzer K."/>
            <person name="Rodriguez-Rivera L.D."/>
            <person name="Brown S."/>
            <person name="Bolchacova E."/>
            <person name="Furtado M.R."/>
            <person name="Wiedmann M."/>
        </authorList>
    </citation>
    <scope>NUCLEOTIDE SEQUENCE [LARGE SCALE GENOMIC DNA]</scope>
    <source>
        <strain evidence="3 4">R8-2977</strain>
    </source>
</reference>
<evidence type="ECO:0000313" key="4">
    <source>
        <dbReference type="Proteomes" id="UP000004776"/>
    </source>
</evidence>
<name>G5S2H0_SALET</name>